<protein>
    <submittedName>
        <fullName evidence="1">Jg22952 protein</fullName>
    </submittedName>
</protein>
<organism evidence="1 2">
    <name type="scientific">Pararge aegeria aegeria</name>
    <dbReference type="NCBI Taxonomy" id="348720"/>
    <lineage>
        <taxon>Eukaryota</taxon>
        <taxon>Metazoa</taxon>
        <taxon>Ecdysozoa</taxon>
        <taxon>Arthropoda</taxon>
        <taxon>Hexapoda</taxon>
        <taxon>Insecta</taxon>
        <taxon>Pterygota</taxon>
        <taxon>Neoptera</taxon>
        <taxon>Endopterygota</taxon>
        <taxon>Lepidoptera</taxon>
        <taxon>Glossata</taxon>
        <taxon>Ditrysia</taxon>
        <taxon>Papilionoidea</taxon>
        <taxon>Nymphalidae</taxon>
        <taxon>Satyrinae</taxon>
        <taxon>Satyrini</taxon>
        <taxon>Parargina</taxon>
        <taxon>Pararge</taxon>
    </lineage>
</organism>
<keyword evidence="2" id="KW-1185">Reference proteome</keyword>
<evidence type="ECO:0000313" key="1">
    <source>
        <dbReference type="EMBL" id="CAH2217978.1"/>
    </source>
</evidence>
<dbReference type="AlphaFoldDB" id="A0A8S4QU70"/>
<evidence type="ECO:0000313" key="2">
    <source>
        <dbReference type="Proteomes" id="UP000838756"/>
    </source>
</evidence>
<reference evidence="1" key="1">
    <citation type="submission" date="2022-03" db="EMBL/GenBank/DDBJ databases">
        <authorList>
            <person name="Lindestad O."/>
        </authorList>
    </citation>
    <scope>NUCLEOTIDE SEQUENCE</scope>
</reference>
<accession>A0A8S4QU70</accession>
<comment type="caution">
    <text evidence="1">The sequence shown here is derived from an EMBL/GenBank/DDBJ whole genome shotgun (WGS) entry which is preliminary data.</text>
</comment>
<name>A0A8S4QU70_9NEOP</name>
<sequence>MFHNTGPRTDPCGTPLSTFRRARCPRYPPILLVRLQQLPEIWRHFMVPERLKKSLIGEAVEGILDVQGDGGNAGNCLIRQGLQRLQQS</sequence>
<proteinExistence type="predicted"/>
<gene>
    <name evidence="1" type="primary">jg22952</name>
    <name evidence="1" type="ORF">PAEG_LOCUS5854</name>
</gene>
<dbReference type="EMBL" id="CAKXAJ010018882">
    <property type="protein sequence ID" value="CAH2217978.1"/>
    <property type="molecule type" value="Genomic_DNA"/>
</dbReference>
<dbReference type="Proteomes" id="UP000838756">
    <property type="component" value="Unassembled WGS sequence"/>
</dbReference>